<dbReference type="InterPro" id="IPR013087">
    <property type="entry name" value="Znf_C2H2_type"/>
</dbReference>
<evidence type="ECO:0000313" key="2">
    <source>
        <dbReference type="EMBL" id="VAH26465.1"/>
    </source>
</evidence>
<proteinExistence type="predicted"/>
<dbReference type="PROSITE" id="PS00028">
    <property type="entry name" value="ZINC_FINGER_C2H2_1"/>
    <property type="match status" value="1"/>
</dbReference>
<dbReference type="Proteomes" id="UP000324705">
    <property type="component" value="Chromosome 2A"/>
</dbReference>
<evidence type="ECO:0000259" key="1">
    <source>
        <dbReference type="PROSITE" id="PS00028"/>
    </source>
</evidence>
<evidence type="ECO:0000313" key="3">
    <source>
        <dbReference type="Proteomes" id="UP000324705"/>
    </source>
</evidence>
<protein>
    <recommendedName>
        <fullName evidence="1">C2H2-type domain-containing protein</fullName>
    </recommendedName>
</protein>
<gene>
    <name evidence="2" type="ORF">TRITD_2Av1G028820</name>
</gene>
<feature type="domain" description="C2H2-type" evidence="1">
    <location>
        <begin position="235"/>
        <end position="255"/>
    </location>
</feature>
<dbReference type="OMA" id="THSAIQG"/>
<reference evidence="2 3" key="1">
    <citation type="submission" date="2017-09" db="EMBL/GenBank/DDBJ databases">
        <authorList>
            <consortium name="International Durum Wheat Genome Sequencing Consortium (IDWGSC)"/>
            <person name="Milanesi L."/>
        </authorList>
    </citation>
    <scope>NUCLEOTIDE SEQUENCE [LARGE SCALE GENOMIC DNA]</scope>
    <source>
        <strain evidence="3">cv. Svevo</strain>
    </source>
</reference>
<dbReference type="AlphaFoldDB" id="A0A9R1NKA3"/>
<dbReference type="Gramene" id="TRITD2Av1G028820.1">
    <property type="protein sequence ID" value="TRITD2Av1G028820.1"/>
    <property type="gene ID" value="TRITD2Av1G028820"/>
</dbReference>
<accession>A0A9R1NKA3</accession>
<name>A0A9R1NKA3_TRITD</name>
<keyword evidence="3" id="KW-1185">Reference proteome</keyword>
<organism evidence="2 3">
    <name type="scientific">Triticum turgidum subsp. durum</name>
    <name type="common">Durum wheat</name>
    <name type="synonym">Triticum durum</name>
    <dbReference type="NCBI Taxonomy" id="4567"/>
    <lineage>
        <taxon>Eukaryota</taxon>
        <taxon>Viridiplantae</taxon>
        <taxon>Streptophyta</taxon>
        <taxon>Embryophyta</taxon>
        <taxon>Tracheophyta</taxon>
        <taxon>Spermatophyta</taxon>
        <taxon>Magnoliopsida</taxon>
        <taxon>Liliopsida</taxon>
        <taxon>Poales</taxon>
        <taxon>Poaceae</taxon>
        <taxon>BOP clade</taxon>
        <taxon>Pooideae</taxon>
        <taxon>Triticodae</taxon>
        <taxon>Triticeae</taxon>
        <taxon>Triticinae</taxon>
        <taxon>Triticum</taxon>
    </lineage>
</organism>
<dbReference type="EMBL" id="LT934113">
    <property type="protein sequence ID" value="VAH26465.1"/>
    <property type="molecule type" value="Genomic_DNA"/>
</dbReference>
<sequence>MDPDGSLTKDTRCFTSDEDYISYVSPLHEALRGTTAMPTLEEFQKMKNPMPISTPYMNSMPINPEHGESMFPFDEHSMNGLARLPPALPSSSVLVAPPDSASPFKDNFTVSPFIDNFTIFTMETHSAIQGSPLAIMDANLNSSGVFNISPVFEYSELLVSKDQKPYTILGPSSYEELCGVLPLVNQTPCTVPESTRGRMAMQQTMMGGLSVMFQANPAPCTISTAARLRLDEYTCRQCNIRFRTPQAYGGHMSYHSKINKRILLG</sequence>